<evidence type="ECO:0000313" key="2">
    <source>
        <dbReference type="EMBL" id="JAE26253.1"/>
    </source>
</evidence>
<feature type="compositionally biased region" description="Basic and acidic residues" evidence="1">
    <location>
        <begin position="86"/>
        <end position="100"/>
    </location>
</feature>
<dbReference type="EMBL" id="GBRH01171643">
    <property type="protein sequence ID" value="JAE26253.1"/>
    <property type="molecule type" value="Transcribed_RNA"/>
</dbReference>
<organism evidence="2">
    <name type="scientific">Arundo donax</name>
    <name type="common">Giant reed</name>
    <name type="synonym">Donax arundinaceus</name>
    <dbReference type="NCBI Taxonomy" id="35708"/>
    <lineage>
        <taxon>Eukaryota</taxon>
        <taxon>Viridiplantae</taxon>
        <taxon>Streptophyta</taxon>
        <taxon>Embryophyta</taxon>
        <taxon>Tracheophyta</taxon>
        <taxon>Spermatophyta</taxon>
        <taxon>Magnoliopsida</taxon>
        <taxon>Liliopsida</taxon>
        <taxon>Poales</taxon>
        <taxon>Poaceae</taxon>
        <taxon>PACMAD clade</taxon>
        <taxon>Arundinoideae</taxon>
        <taxon>Arundineae</taxon>
        <taxon>Arundo</taxon>
    </lineage>
</organism>
<feature type="region of interest" description="Disordered" evidence="1">
    <location>
        <begin position="1"/>
        <end position="100"/>
    </location>
</feature>
<reference evidence="2" key="1">
    <citation type="submission" date="2014-09" db="EMBL/GenBank/DDBJ databases">
        <authorList>
            <person name="Magalhaes I.L.F."/>
            <person name="Oliveira U."/>
            <person name="Santos F.R."/>
            <person name="Vidigal T.H.D.A."/>
            <person name="Brescovit A.D."/>
            <person name="Santos A.J."/>
        </authorList>
    </citation>
    <scope>NUCLEOTIDE SEQUENCE</scope>
    <source>
        <tissue evidence="2">Shoot tissue taken approximately 20 cm above the soil surface</tissue>
    </source>
</reference>
<accession>A0A0A9H047</accession>
<evidence type="ECO:0000256" key="1">
    <source>
        <dbReference type="SAM" id="MobiDB-lite"/>
    </source>
</evidence>
<feature type="compositionally biased region" description="Basic and acidic residues" evidence="1">
    <location>
        <begin position="1"/>
        <end position="10"/>
    </location>
</feature>
<sequence length="100" mass="10120">MHCGDDEGHGRRGAGPGHDLKYGGDIAGGARRAEGVVEEGGVGDEAEGTHVPQHCEGGREEASMGGDAEEEGVMRQGKGLWGGGGEEGHGGWKLGERGGQ</sequence>
<dbReference type="AlphaFoldDB" id="A0A0A9H047"/>
<reference evidence="2" key="2">
    <citation type="journal article" date="2015" name="Data Brief">
        <title>Shoot transcriptome of the giant reed, Arundo donax.</title>
        <authorList>
            <person name="Barrero R.A."/>
            <person name="Guerrero F.D."/>
            <person name="Moolhuijzen P."/>
            <person name="Goolsby J.A."/>
            <person name="Tidwell J."/>
            <person name="Bellgard S.E."/>
            <person name="Bellgard M.I."/>
        </authorList>
    </citation>
    <scope>NUCLEOTIDE SEQUENCE</scope>
    <source>
        <tissue evidence="2">Shoot tissue taken approximately 20 cm above the soil surface</tissue>
    </source>
</reference>
<name>A0A0A9H047_ARUDO</name>
<protein>
    <submittedName>
        <fullName evidence="2">Uncharacterized protein</fullName>
    </submittedName>
</protein>
<proteinExistence type="predicted"/>